<dbReference type="HAMAP" id="MF_00815">
    <property type="entry name" value="ATP_synth_gamma_bact"/>
    <property type="match status" value="1"/>
</dbReference>
<evidence type="ECO:0000256" key="4">
    <source>
        <dbReference type="ARBA" id="ARBA00022448"/>
    </source>
</evidence>
<keyword evidence="7 11" id="KW-0406">Ion transport</keyword>
<keyword evidence="13" id="KW-1185">Reference proteome</keyword>
<dbReference type="Gene3D" id="1.10.287.80">
    <property type="entry name" value="ATP synthase, gamma subunit, helix hairpin domain"/>
    <property type="match status" value="1"/>
</dbReference>
<evidence type="ECO:0000313" key="13">
    <source>
        <dbReference type="Proteomes" id="UP001597427"/>
    </source>
</evidence>
<dbReference type="Pfam" id="PF00231">
    <property type="entry name" value="ATP-synt"/>
    <property type="match status" value="1"/>
</dbReference>
<comment type="function">
    <text evidence="1 11">Produces ATP from ADP in the presence of a proton gradient across the membrane. The gamma chain is believed to be important in regulating ATPase activity and the flow of protons through the CF(0) complex.</text>
</comment>
<dbReference type="InterPro" id="IPR035968">
    <property type="entry name" value="ATP_synth_F1_ATPase_gsu"/>
</dbReference>
<keyword evidence="4 11" id="KW-0813">Transport</keyword>
<organism evidence="12 13">
    <name type="scientific">Enterococcus camelliae</name>
    <dbReference type="NCBI Taxonomy" id="453959"/>
    <lineage>
        <taxon>Bacteria</taxon>
        <taxon>Bacillati</taxon>
        <taxon>Bacillota</taxon>
        <taxon>Bacilli</taxon>
        <taxon>Lactobacillales</taxon>
        <taxon>Enterococcaceae</taxon>
        <taxon>Enterococcus</taxon>
    </lineage>
</organism>
<name>A0ABW5TJP6_9ENTE</name>
<evidence type="ECO:0000256" key="2">
    <source>
        <dbReference type="ARBA" id="ARBA00004170"/>
    </source>
</evidence>
<keyword evidence="8 11" id="KW-0472">Membrane</keyword>
<gene>
    <name evidence="11" type="primary">atpG</name>
    <name evidence="12" type="ORF">ACFSR0_08785</name>
</gene>
<dbReference type="RefSeq" id="WP_379981951.1">
    <property type="nucleotide sequence ID" value="NZ_JBHUMO010000052.1"/>
</dbReference>
<dbReference type="EMBL" id="JBHUMO010000052">
    <property type="protein sequence ID" value="MFD2729517.1"/>
    <property type="molecule type" value="Genomic_DNA"/>
</dbReference>
<dbReference type="CDD" id="cd12151">
    <property type="entry name" value="F1-ATPase_gamma"/>
    <property type="match status" value="1"/>
</dbReference>
<evidence type="ECO:0000256" key="11">
    <source>
        <dbReference type="HAMAP-Rule" id="MF_00815"/>
    </source>
</evidence>
<keyword evidence="6 11" id="KW-0375">Hydrogen ion transport</keyword>
<dbReference type="PROSITE" id="PS00153">
    <property type="entry name" value="ATPASE_GAMMA"/>
    <property type="match status" value="1"/>
</dbReference>
<dbReference type="PANTHER" id="PTHR11693">
    <property type="entry name" value="ATP SYNTHASE GAMMA CHAIN"/>
    <property type="match status" value="1"/>
</dbReference>
<comment type="caution">
    <text evidence="12">The sequence shown here is derived from an EMBL/GenBank/DDBJ whole genome shotgun (WGS) entry which is preliminary data.</text>
</comment>
<evidence type="ECO:0000256" key="5">
    <source>
        <dbReference type="ARBA" id="ARBA00022475"/>
    </source>
</evidence>
<evidence type="ECO:0000313" key="12">
    <source>
        <dbReference type="EMBL" id="MFD2729517.1"/>
    </source>
</evidence>
<evidence type="ECO:0000256" key="1">
    <source>
        <dbReference type="ARBA" id="ARBA00003456"/>
    </source>
</evidence>
<reference evidence="13" key="1">
    <citation type="journal article" date="2019" name="Int. J. Syst. Evol. Microbiol.">
        <title>The Global Catalogue of Microorganisms (GCM) 10K type strain sequencing project: providing services to taxonomists for standard genome sequencing and annotation.</title>
        <authorList>
            <consortium name="The Broad Institute Genomics Platform"/>
            <consortium name="The Broad Institute Genome Sequencing Center for Infectious Disease"/>
            <person name="Wu L."/>
            <person name="Ma J."/>
        </authorList>
    </citation>
    <scope>NUCLEOTIDE SEQUENCE [LARGE SCALE GENOMIC DNA]</scope>
    <source>
        <strain evidence="13">TISTR 932</strain>
    </source>
</reference>
<comment type="subunit">
    <text evidence="11">F-type ATPases have 2 components, CF(1) - the catalytic core - and CF(0) - the membrane proton channel. CF(1) has five subunits: alpha(3), beta(3), gamma(1), delta(1), epsilon(1). CF(0) has three main subunits: a, b and c.</text>
</comment>
<comment type="similarity">
    <text evidence="3 11">Belongs to the ATPase gamma chain family.</text>
</comment>
<keyword evidence="9 11" id="KW-0139">CF(1)</keyword>
<protein>
    <recommendedName>
        <fullName evidence="11">ATP synthase gamma chain</fullName>
    </recommendedName>
    <alternativeName>
        <fullName evidence="11">ATP synthase F1 sector gamma subunit</fullName>
    </alternativeName>
    <alternativeName>
        <fullName evidence="11">F-ATPase gamma subunit</fullName>
    </alternativeName>
</protein>
<dbReference type="Gene3D" id="3.40.1380.10">
    <property type="match status" value="1"/>
</dbReference>
<accession>A0ABW5TJP6</accession>
<evidence type="ECO:0000256" key="9">
    <source>
        <dbReference type="ARBA" id="ARBA00023196"/>
    </source>
</evidence>
<dbReference type="InterPro" id="IPR000131">
    <property type="entry name" value="ATP_synth_F1_gsu"/>
</dbReference>
<dbReference type="Proteomes" id="UP001597427">
    <property type="component" value="Unassembled WGS sequence"/>
</dbReference>
<dbReference type="SUPFAM" id="SSF52943">
    <property type="entry name" value="ATP synthase (F1-ATPase), gamma subunit"/>
    <property type="match status" value="1"/>
</dbReference>
<dbReference type="PANTHER" id="PTHR11693:SF22">
    <property type="entry name" value="ATP SYNTHASE SUBUNIT GAMMA, MITOCHONDRIAL"/>
    <property type="match status" value="1"/>
</dbReference>
<evidence type="ECO:0000256" key="8">
    <source>
        <dbReference type="ARBA" id="ARBA00023136"/>
    </source>
</evidence>
<keyword evidence="5 11" id="KW-1003">Cell membrane</keyword>
<dbReference type="NCBIfam" id="TIGR01146">
    <property type="entry name" value="ATPsyn_F1gamma"/>
    <property type="match status" value="1"/>
</dbReference>
<evidence type="ECO:0000256" key="3">
    <source>
        <dbReference type="ARBA" id="ARBA00007681"/>
    </source>
</evidence>
<sequence>MGASLNEIKQRIASTKKTSQITKAMQMVSAAKLTKSEAHSRQFQVYASKVREIVTHLAAQQLTDLASSQDIKKGINYNSMLLSRPVKKTGYIVITSDGGLVGGYNSSILKQMMNMINEDHQNANEYVMIAIGGTGADFFKARGIHLAYELRNLSDQPSFEEVRKIVNMATSMYQTEVFDELYVCYNHHVNSLTSQFRIEKMLPITDLDPSEAKKYEQEYLFEPSREAILDQLLPQYAESLIYGAIVDAKTAEHAAGMTAMKTATDNAKHIIDDLTISYNRARQGAITQEITEIVGGAAALE</sequence>
<keyword evidence="10 11" id="KW-0066">ATP synthesis</keyword>
<dbReference type="NCBIfam" id="NF004147">
    <property type="entry name" value="PRK05621.2-1"/>
    <property type="match status" value="1"/>
</dbReference>
<dbReference type="PRINTS" id="PR00126">
    <property type="entry name" value="ATPASEGAMMA"/>
</dbReference>
<comment type="subcellular location">
    <subcellularLocation>
        <location evidence="11">Cell membrane</location>
        <topology evidence="11">Peripheral membrane protein</topology>
    </subcellularLocation>
    <subcellularLocation>
        <location evidence="2">Membrane</location>
        <topology evidence="2">Peripheral membrane protein</topology>
    </subcellularLocation>
</comment>
<evidence type="ECO:0000256" key="6">
    <source>
        <dbReference type="ARBA" id="ARBA00022781"/>
    </source>
</evidence>
<dbReference type="InterPro" id="IPR023632">
    <property type="entry name" value="ATP_synth_F1_gsu_CS"/>
</dbReference>
<proteinExistence type="inferred from homology"/>
<evidence type="ECO:0000256" key="10">
    <source>
        <dbReference type="ARBA" id="ARBA00023310"/>
    </source>
</evidence>
<evidence type="ECO:0000256" key="7">
    <source>
        <dbReference type="ARBA" id="ARBA00023065"/>
    </source>
</evidence>